<dbReference type="Pfam" id="PF25790">
    <property type="entry name" value="BCD1"/>
    <property type="match status" value="1"/>
</dbReference>
<evidence type="ECO:0000313" key="4">
    <source>
        <dbReference type="Proteomes" id="UP000694700"/>
    </source>
</evidence>
<feature type="domain" description="BCD1 alpha/beta" evidence="2">
    <location>
        <begin position="156"/>
        <end position="183"/>
    </location>
</feature>
<dbReference type="GO" id="GO:0070761">
    <property type="term" value="C:pre-snoRNP complex"/>
    <property type="evidence" value="ECO:0007669"/>
    <property type="project" value="TreeGrafter"/>
</dbReference>
<proteinExistence type="predicted"/>
<evidence type="ECO:0000259" key="2">
    <source>
        <dbReference type="Pfam" id="PF25790"/>
    </source>
</evidence>
<keyword evidence="1" id="KW-0597">Phosphoprotein</keyword>
<dbReference type="GO" id="GO:0005634">
    <property type="term" value="C:nucleus"/>
    <property type="evidence" value="ECO:0007669"/>
    <property type="project" value="TreeGrafter"/>
</dbReference>
<dbReference type="Proteomes" id="UP000694700">
    <property type="component" value="Unplaced"/>
</dbReference>
<accession>A0A8C1X9Y4</accession>
<dbReference type="SUPFAM" id="SSF144232">
    <property type="entry name" value="HIT/MYND zinc finger-like"/>
    <property type="match status" value="1"/>
</dbReference>
<name>A0A8C1X9Y4_CYPCA</name>
<dbReference type="PANTHER" id="PTHR13483:SF3">
    <property type="entry name" value="BOX C_D SNORNA PROTEIN 1"/>
    <property type="match status" value="1"/>
</dbReference>
<reference evidence="3" key="1">
    <citation type="submission" date="2025-08" db="UniProtKB">
        <authorList>
            <consortium name="Ensembl"/>
        </authorList>
    </citation>
    <scope>IDENTIFICATION</scope>
</reference>
<evidence type="ECO:0000256" key="1">
    <source>
        <dbReference type="ARBA" id="ARBA00022553"/>
    </source>
</evidence>
<dbReference type="AlphaFoldDB" id="A0A8C1X9Y4"/>
<dbReference type="InterPro" id="IPR051639">
    <property type="entry name" value="BCD1"/>
</dbReference>
<dbReference type="GO" id="GO:0048254">
    <property type="term" value="P:snoRNA localization"/>
    <property type="evidence" value="ECO:0007669"/>
    <property type="project" value="TreeGrafter"/>
</dbReference>
<evidence type="ECO:0000313" key="3">
    <source>
        <dbReference type="Ensembl" id="ENSCCRP00015076884.1"/>
    </source>
</evidence>
<sequence length="205" mass="24408">MMTFKKKTYLLIANFCDVCETKEAKYRCPSCRKHTHTHTLSLSHTHTHTYTISYDKTAFVPLAEFNEINLLNDYRFLEDTARLTQQSNRDGILKSEAGHMWSGCGLNSVFWFCFCSEGRFYWHLKIHFPQSDAVYSERYKNPSDFTFNRALNVFGRYPELDLKKTLQENLMHKTIVEYPEVFVQSLNCIYVFIYLFKNDNRHFKK</sequence>
<dbReference type="InterPro" id="IPR057721">
    <property type="entry name" value="BCD1_alpha/beta"/>
</dbReference>
<protein>
    <recommendedName>
        <fullName evidence="2">BCD1 alpha/beta domain-containing protein</fullName>
    </recommendedName>
</protein>
<organism evidence="3 4">
    <name type="scientific">Cyprinus carpio</name>
    <name type="common">Common carp</name>
    <dbReference type="NCBI Taxonomy" id="7962"/>
    <lineage>
        <taxon>Eukaryota</taxon>
        <taxon>Metazoa</taxon>
        <taxon>Chordata</taxon>
        <taxon>Craniata</taxon>
        <taxon>Vertebrata</taxon>
        <taxon>Euteleostomi</taxon>
        <taxon>Actinopterygii</taxon>
        <taxon>Neopterygii</taxon>
        <taxon>Teleostei</taxon>
        <taxon>Ostariophysi</taxon>
        <taxon>Cypriniformes</taxon>
        <taxon>Cyprinidae</taxon>
        <taxon>Cyprininae</taxon>
        <taxon>Cyprinus</taxon>
    </lineage>
</organism>
<dbReference type="GO" id="GO:0000492">
    <property type="term" value="P:box C/D snoRNP assembly"/>
    <property type="evidence" value="ECO:0007669"/>
    <property type="project" value="TreeGrafter"/>
</dbReference>
<dbReference type="GO" id="GO:0000463">
    <property type="term" value="P:maturation of LSU-rRNA from tricistronic rRNA transcript (SSU-rRNA, 5.8S rRNA, LSU-rRNA)"/>
    <property type="evidence" value="ECO:0007669"/>
    <property type="project" value="TreeGrafter"/>
</dbReference>
<dbReference type="PANTHER" id="PTHR13483">
    <property type="entry name" value="BOX C_D SNORNA PROTEIN 1-RELATED"/>
    <property type="match status" value="1"/>
</dbReference>
<dbReference type="Ensembl" id="ENSCCRT00015079378.1">
    <property type="protein sequence ID" value="ENSCCRP00015076884.1"/>
    <property type="gene ID" value="ENSCCRG00015031107.1"/>
</dbReference>